<protein>
    <recommendedName>
        <fullName evidence="3">Transposase</fullName>
    </recommendedName>
</protein>
<sequence length="79" mass="8721">AFEKAELANFGQLDLDKYESSLKVYRDLKGVIDTAFDEGKMEGLIEGKIETAKSLKKIGVSVEIITQATGLTKEEINKL</sequence>
<name>A0ABW8PIY9_9FLAO</name>
<evidence type="ECO:0000313" key="2">
    <source>
        <dbReference type="Proteomes" id="UP001621713"/>
    </source>
</evidence>
<accession>A0ABW8PIY9</accession>
<gene>
    <name evidence="1" type="ORF">V3467_11855</name>
</gene>
<keyword evidence="2" id="KW-1185">Reference proteome</keyword>
<proteinExistence type="predicted"/>
<evidence type="ECO:0000313" key="1">
    <source>
        <dbReference type="EMBL" id="MFK7004539.1"/>
    </source>
</evidence>
<organism evidence="1 2">
    <name type="scientific">Flavobacterium covae</name>
    <dbReference type="NCBI Taxonomy" id="2906076"/>
    <lineage>
        <taxon>Bacteria</taxon>
        <taxon>Pseudomonadati</taxon>
        <taxon>Bacteroidota</taxon>
        <taxon>Flavobacteriia</taxon>
        <taxon>Flavobacteriales</taxon>
        <taxon>Flavobacteriaceae</taxon>
        <taxon>Flavobacterium</taxon>
    </lineage>
</organism>
<feature type="non-terminal residue" evidence="1">
    <location>
        <position position="1"/>
    </location>
</feature>
<comment type="caution">
    <text evidence="1">The sequence shown here is derived from an EMBL/GenBank/DDBJ whole genome shotgun (WGS) entry which is preliminary data.</text>
</comment>
<dbReference type="Proteomes" id="UP001621713">
    <property type="component" value="Unassembled WGS sequence"/>
</dbReference>
<dbReference type="EMBL" id="JAZHOJ010000028">
    <property type="protein sequence ID" value="MFK7004539.1"/>
    <property type="molecule type" value="Genomic_DNA"/>
</dbReference>
<evidence type="ECO:0008006" key="3">
    <source>
        <dbReference type="Google" id="ProtNLM"/>
    </source>
</evidence>
<reference evidence="1 2" key="1">
    <citation type="submission" date="2024-02" db="EMBL/GenBank/DDBJ databases">
        <title>Comparative Genomic Analysis of Flavobacterium Species Causing Columnaris Disease of Freshwater Fish in Thailand: Insights into Virulence and Resistance Mechanisms.</title>
        <authorList>
            <person name="Nguyen D."/>
            <person name="Chokmangmeepisarn P."/>
            <person name="Khianchaikhan K."/>
            <person name="Morishita M."/>
            <person name="Bunnoy A."/>
            <person name="Rodkhum C."/>
        </authorList>
    </citation>
    <scope>NUCLEOTIDE SEQUENCE [LARGE SCALE GENOMIC DNA]</scope>
    <source>
        <strain evidence="1 2">PCBSB2203</strain>
    </source>
</reference>